<evidence type="ECO:0000256" key="1">
    <source>
        <dbReference type="ARBA" id="ARBA00010641"/>
    </source>
</evidence>
<dbReference type="InterPro" id="IPR039425">
    <property type="entry name" value="RNA_pol_sigma-70-like"/>
</dbReference>
<keyword evidence="5" id="KW-0804">Transcription</keyword>
<proteinExistence type="inferred from homology"/>
<dbReference type="GO" id="GO:0016987">
    <property type="term" value="F:sigma factor activity"/>
    <property type="evidence" value="ECO:0007669"/>
    <property type="project" value="UniProtKB-KW"/>
</dbReference>
<feature type="domain" description="RNA polymerase sigma-70 region 2" evidence="7">
    <location>
        <begin position="45"/>
        <end position="112"/>
    </location>
</feature>
<dbReference type="SUPFAM" id="SSF88659">
    <property type="entry name" value="Sigma3 and sigma4 domains of RNA polymerase sigma factors"/>
    <property type="match status" value="1"/>
</dbReference>
<dbReference type="Pfam" id="PF08281">
    <property type="entry name" value="Sigma70_r4_2"/>
    <property type="match status" value="1"/>
</dbReference>
<evidence type="ECO:0000256" key="2">
    <source>
        <dbReference type="ARBA" id="ARBA00023015"/>
    </source>
</evidence>
<name>A0A4P2Q526_SORCE</name>
<dbReference type="EMBL" id="CP012670">
    <property type="protein sequence ID" value="AUX24514.1"/>
    <property type="molecule type" value="Genomic_DNA"/>
</dbReference>
<dbReference type="NCBIfam" id="TIGR02937">
    <property type="entry name" value="sigma70-ECF"/>
    <property type="match status" value="1"/>
</dbReference>
<dbReference type="PANTHER" id="PTHR43133:SF8">
    <property type="entry name" value="RNA POLYMERASE SIGMA FACTOR HI_1459-RELATED"/>
    <property type="match status" value="1"/>
</dbReference>
<evidence type="ECO:0000313" key="10">
    <source>
        <dbReference type="Proteomes" id="UP000295781"/>
    </source>
</evidence>
<feature type="region of interest" description="Disordered" evidence="6">
    <location>
        <begin position="110"/>
        <end position="136"/>
    </location>
</feature>
<keyword evidence="4" id="KW-0238">DNA-binding</keyword>
<dbReference type="InterPro" id="IPR036388">
    <property type="entry name" value="WH-like_DNA-bd_sf"/>
</dbReference>
<comment type="similarity">
    <text evidence="1">Belongs to the sigma-70 factor family. ECF subfamily.</text>
</comment>
<protein>
    <submittedName>
        <fullName evidence="9">ECF family RNA polymerase sigma factor</fullName>
    </submittedName>
</protein>
<dbReference type="InterPro" id="IPR013249">
    <property type="entry name" value="RNA_pol_sigma70_r4_t2"/>
</dbReference>
<accession>A0A4P2Q526</accession>
<evidence type="ECO:0000256" key="4">
    <source>
        <dbReference type="ARBA" id="ARBA00023125"/>
    </source>
</evidence>
<reference evidence="9 10" key="1">
    <citation type="submission" date="2015-09" db="EMBL/GenBank/DDBJ databases">
        <title>Sorangium comparison.</title>
        <authorList>
            <person name="Zaburannyi N."/>
            <person name="Bunk B."/>
            <person name="Overmann J."/>
            <person name="Mueller R."/>
        </authorList>
    </citation>
    <scope>NUCLEOTIDE SEQUENCE [LARGE SCALE GENOMIC DNA]</scope>
    <source>
        <strain evidence="9 10">So ceGT47</strain>
    </source>
</reference>
<keyword evidence="3" id="KW-0731">Sigma factor</keyword>
<keyword evidence="2" id="KW-0805">Transcription regulation</keyword>
<feature type="domain" description="RNA polymerase sigma factor 70 region 4 type 2" evidence="8">
    <location>
        <begin position="139"/>
        <end position="190"/>
    </location>
</feature>
<dbReference type="GO" id="GO:0003677">
    <property type="term" value="F:DNA binding"/>
    <property type="evidence" value="ECO:0007669"/>
    <property type="project" value="UniProtKB-KW"/>
</dbReference>
<dbReference type="GO" id="GO:0006352">
    <property type="term" value="P:DNA-templated transcription initiation"/>
    <property type="evidence" value="ECO:0007669"/>
    <property type="project" value="InterPro"/>
</dbReference>
<sequence>MPPLVVSGSVGVGVVASAALPEMEPADTVPPAVRSSERDRRLRRLVDAHVDFIGRVLRNAGTPAAEIDDAVQRTFIAAARRLDDMRPGAEKSFLLQIALHVAAHARRSAARRREVPAAEPPDVVDSATPEQLTSQKRARQMLDQVLDQMDEDLRTVFVLYEFEEMSMVEIAGVLGIPQGTVASRLRRARADFRERVRALELVTSEGKR</sequence>
<organism evidence="9 10">
    <name type="scientific">Sorangium cellulosum</name>
    <name type="common">Polyangium cellulosum</name>
    <dbReference type="NCBI Taxonomy" id="56"/>
    <lineage>
        <taxon>Bacteria</taxon>
        <taxon>Pseudomonadati</taxon>
        <taxon>Myxococcota</taxon>
        <taxon>Polyangia</taxon>
        <taxon>Polyangiales</taxon>
        <taxon>Polyangiaceae</taxon>
        <taxon>Sorangium</taxon>
    </lineage>
</organism>
<dbReference type="OrthoDB" id="5507893at2"/>
<dbReference type="Gene3D" id="1.10.1740.10">
    <property type="match status" value="1"/>
</dbReference>
<evidence type="ECO:0000313" key="9">
    <source>
        <dbReference type="EMBL" id="AUX24514.1"/>
    </source>
</evidence>
<dbReference type="InterPro" id="IPR013325">
    <property type="entry name" value="RNA_pol_sigma_r2"/>
</dbReference>
<evidence type="ECO:0000256" key="6">
    <source>
        <dbReference type="SAM" id="MobiDB-lite"/>
    </source>
</evidence>
<evidence type="ECO:0000259" key="8">
    <source>
        <dbReference type="Pfam" id="PF08281"/>
    </source>
</evidence>
<evidence type="ECO:0000256" key="5">
    <source>
        <dbReference type="ARBA" id="ARBA00023163"/>
    </source>
</evidence>
<dbReference type="Proteomes" id="UP000295781">
    <property type="component" value="Chromosome"/>
</dbReference>
<dbReference type="InterPro" id="IPR013324">
    <property type="entry name" value="RNA_pol_sigma_r3/r4-like"/>
</dbReference>
<dbReference type="AlphaFoldDB" id="A0A4P2Q526"/>
<dbReference type="PANTHER" id="PTHR43133">
    <property type="entry name" value="RNA POLYMERASE ECF-TYPE SIGMA FACTO"/>
    <property type="match status" value="1"/>
</dbReference>
<evidence type="ECO:0000259" key="7">
    <source>
        <dbReference type="Pfam" id="PF04542"/>
    </source>
</evidence>
<gene>
    <name evidence="9" type="ORF">SOCEGT47_050520</name>
</gene>
<dbReference type="InterPro" id="IPR007627">
    <property type="entry name" value="RNA_pol_sigma70_r2"/>
</dbReference>
<dbReference type="Gene3D" id="1.10.10.10">
    <property type="entry name" value="Winged helix-like DNA-binding domain superfamily/Winged helix DNA-binding domain"/>
    <property type="match status" value="1"/>
</dbReference>
<dbReference type="SUPFAM" id="SSF88946">
    <property type="entry name" value="Sigma2 domain of RNA polymerase sigma factors"/>
    <property type="match status" value="1"/>
</dbReference>
<dbReference type="Pfam" id="PF04542">
    <property type="entry name" value="Sigma70_r2"/>
    <property type="match status" value="1"/>
</dbReference>
<dbReference type="CDD" id="cd06171">
    <property type="entry name" value="Sigma70_r4"/>
    <property type="match status" value="1"/>
</dbReference>
<evidence type="ECO:0000256" key="3">
    <source>
        <dbReference type="ARBA" id="ARBA00023082"/>
    </source>
</evidence>
<dbReference type="InterPro" id="IPR014284">
    <property type="entry name" value="RNA_pol_sigma-70_dom"/>
</dbReference>